<dbReference type="Pfam" id="PF02683">
    <property type="entry name" value="DsbD_TM"/>
    <property type="match status" value="1"/>
</dbReference>
<proteinExistence type="inferred from homology"/>
<comment type="similarity">
    <text evidence="2">Belongs to the DsbD family.</text>
</comment>
<keyword evidence="3 6" id="KW-0812">Transmembrane</keyword>
<dbReference type="InterPro" id="IPR051790">
    <property type="entry name" value="Cytochrome_c-biogenesis_DsbD"/>
</dbReference>
<sequence>MGEDNLTLLTAFAAGVVSFLSPCVLPLLPTYTAVLAGTGTQTGRISKWRFLMNAACFFSGFIIIFVAMGATASYFGQVFFTYQDVVRKVGAVFMILMGIHLAGLIRLPALHREYRPLLSGAFEGPLGAFILGIAFTAGWTPCTGPILASILIYAGASATIAQGAFLLFIYAVGFCLPFIALALLFNSYLHKVRHLYQWLPAIQRAAGIILIIVGCFIYFDWLQKGFGFIWNLL</sequence>
<dbReference type="OrthoDB" id="9809733at2"/>
<evidence type="ECO:0000256" key="3">
    <source>
        <dbReference type="ARBA" id="ARBA00022692"/>
    </source>
</evidence>
<comment type="subcellular location">
    <subcellularLocation>
        <location evidence="1">Membrane</location>
        <topology evidence="1">Multi-pass membrane protein</topology>
    </subcellularLocation>
</comment>
<dbReference type="STRING" id="1123285.SAMN05660235_02632"/>
<evidence type="ECO:0000313" key="8">
    <source>
        <dbReference type="EMBL" id="SDF75162.1"/>
    </source>
</evidence>
<feature type="transmembrane region" description="Helical" evidence="6">
    <location>
        <begin position="165"/>
        <end position="189"/>
    </location>
</feature>
<feature type="transmembrane region" description="Helical" evidence="6">
    <location>
        <begin position="201"/>
        <end position="219"/>
    </location>
</feature>
<feature type="transmembrane region" description="Helical" evidence="6">
    <location>
        <begin position="88"/>
        <end position="107"/>
    </location>
</feature>
<evidence type="ECO:0000256" key="4">
    <source>
        <dbReference type="ARBA" id="ARBA00022989"/>
    </source>
</evidence>
<reference evidence="9" key="1">
    <citation type="submission" date="2016-10" db="EMBL/GenBank/DDBJ databases">
        <authorList>
            <person name="Varghese N."/>
            <person name="Submissions S."/>
        </authorList>
    </citation>
    <scope>NUCLEOTIDE SEQUENCE [LARGE SCALE GENOMIC DNA]</scope>
    <source>
        <strain evidence="9">DSM 23256</strain>
    </source>
</reference>
<keyword evidence="9" id="KW-1185">Reference proteome</keyword>
<dbReference type="InterPro" id="IPR003834">
    <property type="entry name" value="Cyt_c_assmbl_TM_dom"/>
</dbReference>
<feature type="domain" description="Cytochrome C biogenesis protein transmembrane" evidence="7">
    <location>
        <begin position="6"/>
        <end position="217"/>
    </location>
</feature>
<gene>
    <name evidence="8" type="ORF">SAMN05660235_02632</name>
</gene>
<feature type="transmembrane region" description="Helical" evidence="6">
    <location>
        <begin position="128"/>
        <end position="153"/>
    </location>
</feature>
<evidence type="ECO:0000256" key="2">
    <source>
        <dbReference type="ARBA" id="ARBA00006143"/>
    </source>
</evidence>
<evidence type="ECO:0000256" key="1">
    <source>
        <dbReference type="ARBA" id="ARBA00004141"/>
    </source>
</evidence>
<dbReference type="PANTHER" id="PTHR31272">
    <property type="entry name" value="CYTOCHROME C-TYPE BIOGENESIS PROTEIN HI_1454-RELATED"/>
    <property type="match status" value="1"/>
</dbReference>
<dbReference type="GO" id="GO:0017004">
    <property type="term" value="P:cytochrome complex assembly"/>
    <property type="evidence" value="ECO:0007669"/>
    <property type="project" value="InterPro"/>
</dbReference>
<evidence type="ECO:0000313" key="9">
    <source>
        <dbReference type="Proteomes" id="UP000243333"/>
    </source>
</evidence>
<dbReference type="EMBL" id="FNBU01000026">
    <property type="protein sequence ID" value="SDF75162.1"/>
    <property type="molecule type" value="Genomic_DNA"/>
</dbReference>
<dbReference type="AlphaFoldDB" id="A0A1G7NMF6"/>
<dbReference type="PANTHER" id="PTHR31272:SF4">
    <property type="entry name" value="CYTOCHROME C-TYPE BIOGENESIS PROTEIN HI_1454-RELATED"/>
    <property type="match status" value="1"/>
</dbReference>
<organism evidence="8 9">
    <name type="scientific">Sporolituus thermophilus DSM 23256</name>
    <dbReference type="NCBI Taxonomy" id="1123285"/>
    <lineage>
        <taxon>Bacteria</taxon>
        <taxon>Bacillati</taxon>
        <taxon>Bacillota</taxon>
        <taxon>Negativicutes</taxon>
        <taxon>Selenomonadales</taxon>
        <taxon>Sporomusaceae</taxon>
        <taxon>Sporolituus</taxon>
    </lineage>
</organism>
<accession>A0A1G7NMF6</accession>
<dbReference type="RefSeq" id="WP_093691595.1">
    <property type="nucleotide sequence ID" value="NZ_FNBU01000026.1"/>
</dbReference>
<evidence type="ECO:0000259" key="7">
    <source>
        <dbReference type="Pfam" id="PF02683"/>
    </source>
</evidence>
<evidence type="ECO:0000256" key="6">
    <source>
        <dbReference type="SAM" id="Phobius"/>
    </source>
</evidence>
<name>A0A1G7NMF6_9FIRM</name>
<feature type="transmembrane region" description="Helical" evidence="6">
    <location>
        <begin position="50"/>
        <end position="76"/>
    </location>
</feature>
<protein>
    <submittedName>
        <fullName evidence="8">Cytochrome c-type biogenesis protein</fullName>
    </submittedName>
</protein>
<keyword evidence="4 6" id="KW-1133">Transmembrane helix</keyword>
<keyword evidence="5 6" id="KW-0472">Membrane</keyword>
<dbReference type="GO" id="GO:0016020">
    <property type="term" value="C:membrane"/>
    <property type="evidence" value="ECO:0007669"/>
    <property type="project" value="UniProtKB-SubCell"/>
</dbReference>
<feature type="transmembrane region" description="Helical" evidence="6">
    <location>
        <begin position="6"/>
        <end position="29"/>
    </location>
</feature>
<evidence type="ECO:0000256" key="5">
    <source>
        <dbReference type="ARBA" id="ARBA00023136"/>
    </source>
</evidence>
<dbReference type="Proteomes" id="UP000243333">
    <property type="component" value="Unassembled WGS sequence"/>
</dbReference>